<gene>
    <name evidence="1" type="ORF">AKL17_3620</name>
</gene>
<dbReference type="AlphaFoldDB" id="A0A159Z8D1"/>
<proteinExistence type="predicted"/>
<dbReference type="EMBL" id="CP012661">
    <property type="protein sequence ID" value="AMY70844.1"/>
    <property type="molecule type" value="Genomic_DNA"/>
</dbReference>
<dbReference type="KEGG" id="daa:AKL17_3620"/>
<dbReference type="RefSeq" id="WP_066815510.1">
    <property type="nucleotide sequence ID" value="NZ_CP012661.1"/>
</dbReference>
<accession>A0A159Z8D1</accession>
<sequence length="115" mass="12346">MDQPVPLDRIDAITRRAIETLLNGPGGWRPLARNLVAAWPDAPPLELVFAIVSAAEAIETMFAPGSPALAGAEAGYKVAALLGVDLFAMQSLGLPHHTAADFTSYWHADPWFRLV</sequence>
<evidence type="ECO:0000313" key="1">
    <source>
        <dbReference type="EMBL" id="AMY70844.1"/>
    </source>
</evidence>
<reference evidence="1 2" key="1">
    <citation type="submission" date="2015-09" db="EMBL/GenBank/DDBJ databases">
        <title>Complete genome sequence of Defluviimonas alba cai42t isolated from an oilfield in Xinjiang.</title>
        <authorList>
            <person name="Geng S."/>
            <person name="Pan X."/>
            <person name="Wu X."/>
        </authorList>
    </citation>
    <scope>NUCLEOTIDE SEQUENCE [LARGE SCALE GENOMIC DNA]</scope>
    <source>
        <strain evidence="2">cai42</strain>
    </source>
</reference>
<name>A0A159Z8D1_9RHOB</name>
<protein>
    <submittedName>
        <fullName evidence="1">Uncharacterized protein</fullName>
    </submittedName>
</protein>
<evidence type="ECO:0000313" key="2">
    <source>
        <dbReference type="Proteomes" id="UP000076128"/>
    </source>
</evidence>
<dbReference type="OrthoDB" id="7689048at2"/>
<organism evidence="1 2">
    <name type="scientific">Frigidibacter mobilis</name>
    <dbReference type="NCBI Taxonomy" id="1335048"/>
    <lineage>
        <taxon>Bacteria</taxon>
        <taxon>Pseudomonadati</taxon>
        <taxon>Pseudomonadota</taxon>
        <taxon>Alphaproteobacteria</taxon>
        <taxon>Rhodobacterales</taxon>
        <taxon>Paracoccaceae</taxon>
        <taxon>Frigidibacter</taxon>
    </lineage>
</organism>
<keyword evidence="2" id="KW-1185">Reference proteome</keyword>
<dbReference type="Proteomes" id="UP000076128">
    <property type="component" value="Chromosome"/>
</dbReference>